<organism evidence="1 3">
    <name type="scientific">Pneumocystis murina (strain B123)</name>
    <name type="common">Mouse pneumocystis pneumonia agent</name>
    <name type="synonym">Pneumocystis carinii f. sp. muris</name>
    <dbReference type="NCBI Taxonomy" id="1069680"/>
    <lineage>
        <taxon>Eukaryota</taxon>
        <taxon>Fungi</taxon>
        <taxon>Dikarya</taxon>
        <taxon>Ascomycota</taxon>
        <taxon>Taphrinomycotina</taxon>
        <taxon>Pneumocystomycetes</taxon>
        <taxon>Pneumocystaceae</taxon>
        <taxon>Pneumocystis</taxon>
    </lineage>
</organism>
<evidence type="ECO:0000313" key="2">
    <source>
        <dbReference type="EMBL" id="EMR09471.1"/>
    </source>
</evidence>
<accession>M7P4S3</accession>
<name>M7P4S3_PNEMU</name>
<dbReference type="OrthoDB" id="10414546at2759"/>
<evidence type="ECO:0000313" key="3">
    <source>
        <dbReference type="Proteomes" id="UP000011958"/>
    </source>
</evidence>
<dbReference type="VEuPathDB" id="FungiDB:PNEG_02987"/>
<dbReference type="VEuPathDB" id="FungiDB:PNEG_02414"/>
<keyword evidence="3" id="KW-1185">Reference proteome</keyword>
<proteinExistence type="predicted"/>
<gene>
    <name evidence="2" type="ORF">PNEG_02414</name>
    <name evidence="1" type="ORF">PNEG_02987</name>
</gene>
<dbReference type="EMBL" id="AFWA02000014">
    <property type="protein sequence ID" value="EMR08820.1"/>
    <property type="molecule type" value="Genomic_DNA"/>
</dbReference>
<dbReference type="RefSeq" id="XP_007875035.1">
    <property type="nucleotide sequence ID" value="XM_007876844.1"/>
</dbReference>
<dbReference type="AlphaFoldDB" id="M7P4S3"/>
<dbReference type="GeneID" id="19896674"/>
<dbReference type="GeneID" id="19896107"/>
<reference evidence="1" key="2">
    <citation type="submission" date="2015-06" db="EMBL/GenBank/DDBJ databases">
        <title>Mechanisms of Adaptation to a Mammalian Host Environment by Pneumocystis, an Opportunistic Pathogen of Immunosuppressed Patients.</title>
        <authorList>
            <consortium name="The Broad Institute Genomics Platform"/>
            <person name="Cuomo C.A."/>
            <person name="Ma L."/>
            <person name="Huang D.W."/>
            <person name="Kutty G."/>
            <person name="Bishop L."/>
            <person name="Fantoni G."/>
            <person name="Sherman B.T."/>
            <person name="Jiao X."/>
            <person name="Hu X."/>
            <person name="Yang J."/>
            <person name="Jones K."/>
            <person name="Raley C."/>
            <person name="Stephens R."/>
            <person name="Lempicki R.A."/>
            <person name="Kovacs J.A."/>
            <person name="Chen Z."/>
            <person name="Abouelleil A."/>
            <person name="Goldberg J."/>
            <person name="Priest M."/>
            <person name="Saif S."/>
            <person name="Sykes S."/>
            <person name="Young S."/>
            <person name="Zeng Q."/>
            <person name="Wortman J."/>
            <person name="Nusbaum C."/>
            <person name="Birren B."/>
            <person name="Gabriel S."/>
            <person name="Lander E."/>
        </authorList>
    </citation>
    <scope>NUCLEOTIDE SEQUENCE [LARGE SCALE GENOMIC DNA]</scope>
    <source>
        <strain evidence="1">B123</strain>
    </source>
</reference>
<dbReference type="RefSeq" id="XP_007874419.1">
    <property type="nucleotide sequence ID" value="XM_007876228.1"/>
</dbReference>
<sequence length="106" mass="12735">MPRIFFFLSGTILSSSITYILLLQMRSTTCSLSESLTRQSFRLKNHDYFSNPLWMPMVSSANWMELVKERWNNTLRFISMMPFTNIIKNDFLNKILEDFYFTLRKK</sequence>
<protein>
    <submittedName>
        <fullName evidence="1">Uncharacterized protein</fullName>
    </submittedName>
</protein>
<reference evidence="1" key="1">
    <citation type="submission" date="2013-01" db="EMBL/GenBank/DDBJ databases">
        <authorList>
            <person name="Rovira Torres L."/>
        </authorList>
    </citation>
    <scope>NUCLEOTIDE SEQUENCE [LARGE SCALE GENOMIC DNA]</scope>
    <source>
        <strain evidence="1">B123</strain>
    </source>
</reference>
<evidence type="ECO:0000313" key="1">
    <source>
        <dbReference type="EMBL" id="EMR08820.1"/>
    </source>
</evidence>
<dbReference type="EMBL" id="AFWA02000013">
    <property type="protein sequence ID" value="EMR09471.1"/>
    <property type="molecule type" value="Genomic_DNA"/>
</dbReference>
<dbReference type="Proteomes" id="UP000011958">
    <property type="component" value="Unassembled WGS sequence"/>
</dbReference>
<comment type="caution">
    <text evidence="1">The sequence shown here is derived from an EMBL/GenBank/DDBJ whole genome shotgun (WGS) entry which is preliminary data.</text>
</comment>
<dbReference type="HOGENOM" id="CLU_2224335_0_0_1"/>
<reference evidence="3" key="3">
    <citation type="journal article" date="2016" name="Nat. Commun.">
        <title>Genome analysis of three Pneumocystis species reveals adaptation mechanisms to life exclusively in mammalian hosts.</title>
        <authorList>
            <person name="Ma L."/>
            <person name="Chen Z."/>
            <person name="Huang D.W."/>
            <person name="Kutty G."/>
            <person name="Ishihara M."/>
            <person name="Wang H."/>
            <person name="Abouelleil A."/>
            <person name="Bishop L."/>
            <person name="Davey E."/>
            <person name="Deng R."/>
            <person name="Deng X."/>
            <person name="Fan L."/>
            <person name="Fantoni G."/>
            <person name="Fitzgerald M."/>
            <person name="Gogineni E."/>
            <person name="Goldberg J.M."/>
            <person name="Handley G."/>
            <person name="Hu X."/>
            <person name="Huber C."/>
            <person name="Jiao X."/>
            <person name="Jones K."/>
            <person name="Levin J.Z."/>
            <person name="Liu Y."/>
            <person name="Macdonald P."/>
            <person name="Melnikov A."/>
            <person name="Raley C."/>
            <person name="Sassi M."/>
            <person name="Sherman B.T."/>
            <person name="Song X."/>
            <person name="Sykes S."/>
            <person name="Tran B."/>
            <person name="Walsh L."/>
            <person name="Xia Y."/>
            <person name="Yang J."/>
            <person name="Young S."/>
            <person name="Zeng Q."/>
            <person name="Zheng X."/>
            <person name="Stephens R."/>
            <person name="Nusbaum C."/>
            <person name="Birren B.W."/>
            <person name="Azadi P."/>
            <person name="Lempicki R.A."/>
            <person name="Cuomo C.A."/>
            <person name="Kovacs J.A."/>
        </authorList>
    </citation>
    <scope>NUCLEOTIDE SEQUENCE [LARGE SCALE GENOMIC DNA]</scope>
    <source>
        <strain evidence="3">B123</strain>
    </source>
</reference>